<evidence type="ECO:0000313" key="3">
    <source>
        <dbReference type="Proteomes" id="UP000006762"/>
    </source>
</evidence>
<dbReference type="GO" id="GO:0000725">
    <property type="term" value="P:recombinational repair"/>
    <property type="evidence" value="ECO:0007669"/>
    <property type="project" value="TreeGrafter"/>
</dbReference>
<dbReference type="Gene3D" id="3.40.50.300">
    <property type="entry name" value="P-loop containing nucleotide triphosphate hydrolases"/>
    <property type="match status" value="2"/>
</dbReference>
<comment type="caution">
    <text evidence="2">The sequence shown here is derived from an EMBL/GenBank/DDBJ whole genome shotgun (WGS) entry which is preliminary data.</text>
</comment>
<evidence type="ECO:0000313" key="2">
    <source>
        <dbReference type="EMBL" id="EKE68984.1"/>
    </source>
</evidence>
<dbReference type="GO" id="GO:0003677">
    <property type="term" value="F:DNA binding"/>
    <property type="evidence" value="ECO:0007669"/>
    <property type="project" value="InterPro"/>
</dbReference>
<sequence length="580" mass="64496">MIAAVSPAVQAAQAAQARVSECLDAGQNFRLEAGAGAGKTFSLVEALKKIIAERGPTLIRAGQKVACITYTEVARKEIAQDIEDHPAILVNTIHGFAWSFLTQHQKALRELVIGLESERELEAIAAGGGVKDQIVDYNLGFFGIDDKRITLHHDHVPKFFAKLLAKEKSRRLFTDLYPVLFIDEYQDTDPHVMSAISEHFFTAGEGPIIGLFGDHWQTIYRNDFELTNFPDVIGIDKGANFRSVPAVVNVLNKLRPGLPQAVRDPKAPGEARFFHCNDFKGARRDDSPHKLDLPATDHSAVVERLKEHLTADGWDFAPKRTKVLMLTHNAIAAKQGYPRLAKVFKYNDAFAKKEDAVIAFFADVVEPLCEAYEAKRFGNMFAHLGRAPTIRSLDDKASWVKDLDKLVELRLNGTIGDVIDFLRDSARPRLTDRIMEREDEIKKLGPEPTDGESNTLKNHRALRSVPYAELIEVNRFVSGHTPFATQHSVKGAQFENVLVVLSGGWAHYNWHRFLDQLHTGAIGPKEEGGFYRARNLFYVAISRPETRLAVLATQTLSPAALSAVSHLFEPGNVSAIPFPN</sequence>
<gene>
    <name evidence="2" type="ORF">B30_16588</name>
</gene>
<dbReference type="PATRIC" id="fig|1208323.3.peg.3436"/>
<dbReference type="AlphaFoldDB" id="K2JEE2"/>
<dbReference type="SUPFAM" id="SSF52540">
    <property type="entry name" value="P-loop containing nucleoside triphosphate hydrolases"/>
    <property type="match status" value="1"/>
</dbReference>
<dbReference type="eggNOG" id="COG0210">
    <property type="taxonomic scope" value="Bacteria"/>
</dbReference>
<protein>
    <recommendedName>
        <fullName evidence="1">DNA 3'-5' helicase II</fullName>
    </recommendedName>
</protein>
<dbReference type="STRING" id="1208323.B30_16588"/>
<proteinExistence type="predicted"/>
<dbReference type="OrthoDB" id="384988at2"/>
<evidence type="ECO:0000256" key="1">
    <source>
        <dbReference type="ARBA" id="ARBA00034923"/>
    </source>
</evidence>
<organism evidence="2 3">
    <name type="scientific">Celeribacter baekdonensis B30</name>
    <dbReference type="NCBI Taxonomy" id="1208323"/>
    <lineage>
        <taxon>Bacteria</taxon>
        <taxon>Pseudomonadati</taxon>
        <taxon>Pseudomonadota</taxon>
        <taxon>Alphaproteobacteria</taxon>
        <taxon>Rhodobacterales</taxon>
        <taxon>Roseobacteraceae</taxon>
        <taxon>Celeribacter</taxon>
    </lineage>
</organism>
<dbReference type="RefSeq" id="WP_009573303.1">
    <property type="nucleotide sequence ID" value="NZ_AMRK01000011.1"/>
</dbReference>
<dbReference type="GO" id="GO:0043138">
    <property type="term" value="F:3'-5' DNA helicase activity"/>
    <property type="evidence" value="ECO:0007669"/>
    <property type="project" value="TreeGrafter"/>
</dbReference>
<dbReference type="InterPro" id="IPR027417">
    <property type="entry name" value="P-loop_NTPase"/>
</dbReference>
<dbReference type="PANTHER" id="PTHR11070">
    <property type="entry name" value="UVRD / RECB / PCRA DNA HELICASE FAMILY MEMBER"/>
    <property type="match status" value="1"/>
</dbReference>
<dbReference type="GO" id="GO:0005829">
    <property type="term" value="C:cytosol"/>
    <property type="evidence" value="ECO:0007669"/>
    <property type="project" value="TreeGrafter"/>
</dbReference>
<dbReference type="EMBL" id="AMRK01000011">
    <property type="protein sequence ID" value="EKE68984.1"/>
    <property type="molecule type" value="Genomic_DNA"/>
</dbReference>
<name>K2JEE2_9RHOB</name>
<dbReference type="GO" id="GO:0005524">
    <property type="term" value="F:ATP binding"/>
    <property type="evidence" value="ECO:0007669"/>
    <property type="project" value="InterPro"/>
</dbReference>
<accession>K2JEE2</accession>
<reference evidence="2 3" key="1">
    <citation type="submission" date="2012-09" db="EMBL/GenBank/DDBJ databases">
        <title>Celeribacter baekdonensis B30 Genome Sequencing.</title>
        <authorList>
            <person name="Wang W."/>
        </authorList>
    </citation>
    <scope>NUCLEOTIDE SEQUENCE [LARGE SCALE GENOMIC DNA]</scope>
    <source>
        <strain evidence="2 3">B30</strain>
    </source>
</reference>
<dbReference type="Pfam" id="PF13245">
    <property type="entry name" value="AAA_19"/>
    <property type="match status" value="1"/>
</dbReference>
<dbReference type="InterPro" id="IPR000212">
    <property type="entry name" value="DNA_helicase_UvrD/REP"/>
</dbReference>
<dbReference type="Proteomes" id="UP000006762">
    <property type="component" value="Unassembled WGS sequence"/>
</dbReference>
<dbReference type="PANTHER" id="PTHR11070:SF2">
    <property type="entry name" value="ATP-DEPENDENT DNA HELICASE SRS2"/>
    <property type="match status" value="1"/>
</dbReference>
<keyword evidence="3" id="KW-1185">Reference proteome</keyword>